<dbReference type="WBParaSite" id="Pan_g20552.t1">
    <property type="protein sequence ID" value="Pan_g20552.t1"/>
    <property type="gene ID" value="Pan_g20552"/>
</dbReference>
<keyword evidence="1" id="KW-1015">Disulfide bond</keyword>
<dbReference type="PANTHER" id="PTHR21724:SF108">
    <property type="entry name" value="SHKT DOMAIN-CONTAINING PROTEIN"/>
    <property type="match status" value="1"/>
</dbReference>
<dbReference type="Pfam" id="PF01549">
    <property type="entry name" value="ShK"/>
    <property type="match status" value="4"/>
</dbReference>
<feature type="disulfide bond" evidence="1">
    <location>
        <begin position="261"/>
        <end position="295"/>
    </location>
</feature>
<feature type="domain" description="ShKT" evidence="4">
    <location>
        <begin position="261"/>
        <end position="295"/>
    </location>
</feature>
<evidence type="ECO:0000313" key="6">
    <source>
        <dbReference type="WBParaSite" id="Pan_g20552.t1"/>
    </source>
</evidence>
<dbReference type="PANTHER" id="PTHR21724">
    <property type="entry name" value="SHKT DOMAIN-CONTAINING PROTEIN"/>
    <property type="match status" value="1"/>
</dbReference>
<feature type="domain" description="ShKT" evidence="4">
    <location>
        <begin position="369"/>
        <end position="406"/>
    </location>
</feature>
<organism evidence="5 6">
    <name type="scientific">Panagrellus redivivus</name>
    <name type="common">Microworm</name>
    <dbReference type="NCBI Taxonomy" id="6233"/>
    <lineage>
        <taxon>Eukaryota</taxon>
        <taxon>Metazoa</taxon>
        <taxon>Ecdysozoa</taxon>
        <taxon>Nematoda</taxon>
        <taxon>Chromadorea</taxon>
        <taxon>Rhabditida</taxon>
        <taxon>Tylenchina</taxon>
        <taxon>Panagrolaimomorpha</taxon>
        <taxon>Panagrolaimoidea</taxon>
        <taxon>Panagrolaimidae</taxon>
        <taxon>Panagrellus</taxon>
    </lineage>
</organism>
<proteinExistence type="predicted"/>
<sequence length="406" mass="44185">MRFISISMFIAVIGTAAAIESFTTDGDNNLVEMPFPRGKLNASDSGKTVPGPSSIRRDAEEANEIAIGEETGPQLPEINGPMLPEGGPVLPEITLPEIKVPEPTAPNMSAEMVEIDTEEAPAAPKQPSEAVENVTTADRPNPNKSGLLRCQDPVTKLFAPNARVCKDERGPKICETLFSPPDETTGRRDPRCDLPGMEDISNTCRKQCAICCEHIDYSCEDDDSGLIDCSKNLDKCTHSRWFDALSKYCAGSCGLCQRTSCRDAVSDCLPRKAICSDPNHKDLMRKQCARTCGFCQVGSIGTTEPADNNNNNNKVPPKTKQCVDLASNCAARSNLCENTLYAEYMARYCAKTCNKCDSQPGPAARPMACKDSNAECDKWVSDGLCTNKLYSVDYKRTHCAYSCKLC</sequence>
<dbReference type="Gene3D" id="1.10.10.1870">
    <property type="entry name" value="ShTK domain-like"/>
    <property type="match status" value="1"/>
</dbReference>
<name>A0A7E4VGJ1_PANRE</name>
<feature type="region of interest" description="Disordered" evidence="2">
    <location>
        <begin position="119"/>
        <end position="146"/>
    </location>
</feature>
<feature type="disulfide bond" evidence="1">
    <location>
        <begin position="322"/>
        <end position="356"/>
    </location>
</feature>
<keyword evidence="5" id="KW-1185">Reference proteome</keyword>
<accession>A0A7E4VGJ1</accession>
<evidence type="ECO:0000256" key="1">
    <source>
        <dbReference type="PROSITE-ProRule" id="PRU01005"/>
    </source>
</evidence>
<dbReference type="PROSITE" id="PS51670">
    <property type="entry name" value="SHKT"/>
    <property type="match status" value="3"/>
</dbReference>
<keyword evidence="3" id="KW-0732">Signal</keyword>
<feature type="domain" description="ShKT" evidence="4">
    <location>
        <begin position="322"/>
        <end position="356"/>
    </location>
</feature>
<feature type="signal peptide" evidence="3">
    <location>
        <begin position="1"/>
        <end position="18"/>
    </location>
</feature>
<comment type="caution">
    <text evidence="1">Lacks conserved residue(s) required for the propagation of feature annotation.</text>
</comment>
<evidence type="ECO:0000313" key="5">
    <source>
        <dbReference type="Proteomes" id="UP000492821"/>
    </source>
</evidence>
<evidence type="ECO:0000256" key="2">
    <source>
        <dbReference type="SAM" id="MobiDB-lite"/>
    </source>
</evidence>
<dbReference type="SMART" id="SM00254">
    <property type="entry name" value="ShKT"/>
    <property type="match status" value="5"/>
</dbReference>
<evidence type="ECO:0000259" key="4">
    <source>
        <dbReference type="PROSITE" id="PS51670"/>
    </source>
</evidence>
<feature type="region of interest" description="Disordered" evidence="2">
    <location>
        <begin position="36"/>
        <end position="57"/>
    </location>
</feature>
<feature type="chain" id="PRO_5028798942" evidence="3">
    <location>
        <begin position="19"/>
        <end position="406"/>
    </location>
</feature>
<feature type="compositionally biased region" description="Polar residues" evidence="2">
    <location>
        <begin position="133"/>
        <end position="144"/>
    </location>
</feature>
<dbReference type="AlphaFoldDB" id="A0A7E4VGJ1"/>
<protein>
    <submittedName>
        <fullName evidence="6">ShKT domain-containing protein</fullName>
    </submittedName>
</protein>
<dbReference type="Proteomes" id="UP000492821">
    <property type="component" value="Unassembled WGS sequence"/>
</dbReference>
<dbReference type="InterPro" id="IPR003582">
    <property type="entry name" value="ShKT_dom"/>
</dbReference>
<reference evidence="5" key="1">
    <citation type="journal article" date="2013" name="Genetics">
        <title>The draft genome and transcriptome of Panagrellus redivivus are shaped by the harsh demands of a free-living lifestyle.</title>
        <authorList>
            <person name="Srinivasan J."/>
            <person name="Dillman A.R."/>
            <person name="Macchietto M.G."/>
            <person name="Heikkinen L."/>
            <person name="Lakso M."/>
            <person name="Fracchia K.M."/>
            <person name="Antoshechkin I."/>
            <person name="Mortazavi A."/>
            <person name="Wong G."/>
            <person name="Sternberg P.W."/>
        </authorList>
    </citation>
    <scope>NUCLEOTIDE SEQUENCE [LARGE SCALE GENOMIC DNA]</scope>
    <source>
        <strain evidence="5">MT8872</strain>
    </source>
</reference>
<evidence type="ECO:0000256" key="3">
    <source>
        <dbReference type="SAM" id="SignalP"/>
    </source>
</evidence>
<dbReference type="Gene3D" id="1.10.10.1940">
    <property type="match status" value="3"/>
</dbReference>
<reference evidence="6" key="2">
    <citation type="submission" date="2020-10" db="UniProtKB">
        <authorList>
            <consortium name="WormBaseParasite"/>
        </authorList>
    </citation>
    <scope>IDENTIFICATION</scope>
</reference>